<feature type="transmembrane region" description="Helical" evidence="1">
    <location>
        <begin position="20"/>
        <end position="40"/>
    </location>
</feature>
<proteinExistence type="predicted"/>
<dbReference type="InterPro" id="IPR014197">
    <property type="entry name" value="Sporulation_prot_YunB"/>
</dbReference>
<dbReference type="STRING" id="574376.BAMA_10965"/>
<evidence type="ECO:0000313" key="3">
    <source>
        <dbReference type="Proteomes" id="UP000027822"/>
    </source>
</evidence>
<protein>
    <submittedName>
        <fullName evidence="2">Sporulation protein</fullName>
    </submittedName>
</protein>
<keyword evidence="3" id="KW-1185">Reference proteome</keyword>
<comment type="caution">
    <text evidence="2">The sequence shown here is derived from an EMBL/GenBank/DDBJ whole genome shotgun (WGS) entry which is preliminary data.</text>
</comment>
<organism evidence="2 3">
    <name type="scientific">Bacillus manliponensis</name>
    <dbReference type="NCBI Taxonomy" id="574376"/>
    <lineage>
        <taxon>Bacteria</taxon>
        <taxon>Bacillati</taxon>
        <taxon>Bacillota</taxon>
        <taxon>Bacilli</taxon>
        <taxon>Bacillales</taxon>
        <taxon>Bacillaceae</taxon>
        <taxon>Bacillus</taxon>
        <taxon>Bacillus cereus group</taxon>
    </lineage>
</organism>
<evidence type="ECO:0000256" key="1">
    <source>
        <dbReference type="SAM" id="Phobius"/>
    </source>
</evidence>
<dbReference type="NCBIfam" id="TIGR02832">
    <property type="entry name" value="spo_yunB"/>
    <property type="match status" value="1"/>
</dbReference>
<dbReference type="Pfam" id="PF09560">
    <property type="entry name" value="Spore_YunB"/>
    <property type="match status" value="1"/>
</dbReference>
<sequence length="245" mass="27289">MRLFRLKMSQLRKGPLPFRYVLLLSFIIFIILTVQGIWFVNKSIQPTLIKYAEVQSKKVATAVMTKAVKDRIDEGFDVDSLMKVKTDRNGNVSTIDVNTKQVNEILTSTTTYIEKYLHEVGEGDTKAIGTLEKDGIAMSVPLGRITDNALLGNMGPNIPVQFTTVGHVHTDIKQKFEEHGINNTAIQVVMEVEVALQVLIPLHAEEVKVKQEIPIATKIVQGKVPDYYGSGSVVVPNKKEKEADK</sequence>
<reference evidence="2 3" key="1">
    <citation type="submission" date="2014-06" db="EMBL/GenBank/DDBJ databases">
        <title>Draft genome sequence of Bacillus manliponensis JCM 15802 (MCCC 1A00708).</title>
        <authorList>
            <person name="Lai Q."/>
            <person name="Liu Y."/>
            <person name="Shao Z."/>
        </authorList>
    </citation>
    <scope>NUCLEOTIDE SEQUENCE [LARGE SCALE GENOMIC DNA]</scope>
    <source>
        <strain evidence="2 3">JCM 15802</strain>
    </source>
</reference>
<evidence type="ECO:0000313" key="2">
    <source>
        <dbReference type="EMBL" id="KEK17868.1"/>
    </source>
</evidence>
<dbReference type="Proteomes" id="UP000027822">
    <property type="component" value="Unassembled WGS sequence"/>
</dbReference>
<dbReference type="AlphaFoldDB" id="A0A073K6H9"/>
<dbReference type="OrthoDB" id="1649278at2"/>
<name>A0A073K6H9_9BACI</name>
<keyword evidence="1" id="KW-0472">Membrane</keyword>
<dbReference type="EMBL" id="JOTN01000021">
    <property type="protein sequence ID" value="KEK17868.1"/>
    <property type="molecule type" value="Genomic_DNA"/>
</dbReference>
<dbReference type="RefSeq" id="WP_034642426.1">
    <property type="nucleotide sequence ID" value="NZ_CBCSJC010000022.1"/>
</dbReference>
<gene>
    <name evidence="2" type="ORF">BAMA_10965</name>
</gene>
<accession>A0A073K6H9</accession>
<dbReference type="eggNOG" id="ENOG5031XUS">
    <property type="taxonomic scope" value="Bacteria"/>
</dbReference>
<dbReference type="PIRSF" id="PIRSF021383">
    <property type="entry name" value="YunB"/>
    <property type="match status" value="1"/>
</dbReference>
<keyword evidence="1" id="KW-1133">Transmembrane helix</keyword>
<keyword evidence="1" id="KW-0812">Transmembrane</keyword>